<evidence type="ECO:0000256" key="1">
    <source>
        <dbReference type="ARBA" id="ARBA00004442"/>
    </source>
</evidence>
<keyword evidence="7" id="KW-1185">Reference proteome</keyword>
<feature type="signal peptide" evidence="4">
    <location>
        <begin position="1"/>
        <end position="22"/>
    </location>
</feature>
<evidence type="ECO:0000256" key="3">
    <source>
        <dbReference type="ARBA" id="ARBA00023237"/>
    </source>
</evidence>
<keyword evidence="4" id="KW-0732">Signal</keyword>
<dbReference type="OrthoDB" id="905020at2"/>
<organism evidence="6 7">
    <name type="scientific">Flavisolibacter tropicus</name>
    <dbReference type="NCBI Taxonomy" id="1492898"/>
    <lineage>
        <taxon>Bacteria</taxon>
        <taxon>Pseudomonadati</taxon>
        <taxon>Bacteroidota</taxon>
        <taxon>Chitinophagia</taxon>
        <taxon>Chitinophagales</taxon>
        <taxon>Chitinophagaceae</taxon>
        <taxon>Flavisolibacter</taxon>
    </lineage>
</organism>
<feature type="domain" description="Outer membrane protein beta-barrel" evidence="5">
    <location>
        <begin position="380"/>
        <end position="781"/>
    </location>
</feature>
<gene>
    <name evidence="6" type="ORF">SY85_00265</name>
</gene>
<evidence type="ECO:0000256" key="2">
    <source>
        <dbReference type="ARBA" id="ARBA00023136"/>
    </source>
</evidence>
<dbReference type="GO" id="GO:0009279">
    <property type="term" value="C:cell outer membrane"/>
    <property type="evidence" value="ECO:0007669"/>
    <property type="project" value="UniProtKB-SubCell"/>
</dbReference>
<proteinExistence type="predicted"/>
<dbReference type="InterPro" id="IPR008969">
    <property type="entry name" value="CarboxyPept-like_regulatory"/>
</dbReference>
<dbReference type="SUPFAM" id="SSF49464">
    <property type="entry name" value="Carboxypeptidase regulatory domain-like"/>
    <property type="match status" value="1"/>
</dbReference>
<evidence type="ECO:0000313" key="7">
    <source>
        <dbReference type="Proteomes" id="UP000077177"/>
    </source>
</evidence>
<evidence type="ECO:0000313" key="6">
    <source>
        <dbReference type="EMBL" id="ANE49168.1"/>
    </source>
</evidence>
<dbReference type="SUPFAM" id="SSF56935">
    <property type="entry name" value="Porins"/>
    <property type="match status" value="1"/>
</dbReference>
<dbReference type="Gene3D" id="2.40.170.20">
    <property type="entry name" value="TonB-dependent receptor, beta-barrel domain"/>
    <property type="match status" value="1"/>
</dbReference>
<protein>
    <recommendedName>
        <fullName evidence="5">Outer membrane protein beta-barrel domain-containing protein</fullName>
    </recommendedName>
</protein>
<dbReference type="PANTHER" id="PTHR40980:SF4">
    <property type="entry name" value="TONB-DEPENDENT RECEPTOR-LIKE BETA-BARREL DOMAIN-CONTAINING PROTEIN"/>
    <property type="match status" value="1"/>
</dbReference>
<sequence length="805" mass="90115">MCKRILSFLFLAAIIVIQPISAQERAVSCLVNGWVKNKAGNPVAGASIQVVEVSDSSKVQTLFSLTDGSFEIKNQCNQVLIKVTMTGYETYTQQSASTGKPVEIILKESYQNLSAVEVKAGRRNIEVRTDRMVVNVEAAASNAGTNVLELLEKSPGIAIDQDGVISMQGKQGVMVMIDGKRSPLNAAELAALLRSLSSAQVDQIELITQPSARYDATGNAGVINIKLKRSKTAAFNGNMTTSITQGRYTRLNQSIAIDQRVGKAVLSLGYTGAYNKGFYDLTIKRKFANSSNNKTDYFEQHTLNPFTQVPHNLRLNVDYAFNKRTSLSLNNTLFLSSYKDAPETNGASEEGNSKHFDQSSGINSIRRTNYSIGANFRTILDSTGRELSIDGDFFSYNRKNNQSLLSEQLDEDGNRTDVPYHLKGYNPSFIQIAAGKMDYVHPFSKRWKVETGLKYSAVTTENTAVFVKEINGTWEPDERGRDFAYAEKISAAYLNLSMNDKRWKVLAGLRAEATDIQAQASGTTDTRSSHYFDLFPSLSVNYEKGKGQVLSLYYSRRIDRPDYQDMNPFQFVFNRYTYMQGNPGLMPQYTNLIEACYAFKTNFNVKASYSYTNDVIGNAIIQNDVTRIAYQQKINMTQRTVFSLNSTLVIPVSKRWSSTIFGNTLYTSFKGRFNNAVLNNEAYSFNFNLNNQFRFNKGWSAELSSSYFHKNYYTALFLDKGVHFVNAGVAKQVLGGKGSVRVAARDIFHTQYNRFDINFNTLNVHMKQRQDMSSFTIAFMYRFGKTAASARKSGALEEINRVGAN</sequence>
<name>A0A172TQ58_9BACT</name>
<dbReference type="KEGG" id="fla:SY85_00265"/>
<reference evidence="7" key="1">
    <citation type="submission" date="2015-01" db="EMBL/GenBank/DDBJ databases">
        <title>Flavisolibacter sp./LCS9/ whole genome sequencing.</title>
        <authorList>
            <person name="Kim M.K."/>
            <person name="Srinivasan S."/>
            <person name="Lee J.-J."/>
        </authorList>
    </citation>
    <scope>NUCLEOTIDE SEQUENCE [LARGE SCALE GENOMIC DNA]</scope>
    <source>
        <strain evidence="7">LCS9</strain>
    </source>
</reference>
<dbReference type="Proteomes" id="UP000077177">
    <property type="component" value="Chromosome"/>
</dbReference>
<dbReference type="Pfam" id="PF14905">
    <property type="entry name" value="OMP_b-brl_3"/>
    <property type="match status" value="1"/>
</dbReference>
<dbReference type="EMBL" id="CP011390">
    <property type="protein sequence ID" value="ANE49168.1"/>
    <property type="molecule type" value="Genomic_DNA"/>
</dbReference>
<dbReference type="STRING" id="1492898.SY85_00265"/>
<evidence type="ECO:0000256" key="4">
    <source>
        <dbReference type="SAM" id="SignalP"/>
    </source>
</evidence>
<dbReference type="InterPro" id="IPR036942">
    <property type="entry name" value="Beta-barrel_TonB_sf"/>
</dbReference>
<reference evidence="6 7" key="2">
    <citation type="journal article" date="2016" name="Int. J. Syst. Evol. Microbiol.">
        <title>Flavisolibacter tropicus sp. nov., isolated from tropical soil.</title>
        <authorList>
            <person name="Lee J.J."/>
            <person name="Kang M.S."/>
            <person name="Kim G.S."/>
            <person name="Lee C.S."/>
            <person name="Lim S."/>
            <person name="Lee J."/>
            <person name="Roh S.H."/>
            <person name="Kang H."/>
            <person name="Ha J.M."/>
            <person name="Bae S."/>
            <person name="Jung H.Y."/>
            <person name="Kim M.K."/>
        </authorList>
    </citation>
    <scope>NUCLEOTIDE SEQUENCE [LARGE SCALE GENOMIC DNA]</scope>
    <source>
        <strain evidence="6 7">LCS9</strain>
    </source>
</reference>
<dbReference type="Gene3D" id="2.170.130.10">
    <property type="entry name" value="TonB-dependent receptor, plug domain"/>
    <property type="match status" value="1"/>
</dbReference>
<comment type="subcellular location">
    <subcellularLocation>
        <location evidence="1">Cell outer membrane</location>
    </subcellularLocation>
</comment>
<dbReference type="InterPro" id="IPR041700">
    <property type="entry name" value="OMP_b-brl_3"/>
</dbReference>
<feature type="chain" id="PRO_5008000967" description="Outer membrane protein beta-barrel domain-containing protein" evidence="4">
    <location>
        <begin position="23"/>
        <end position="805"/>
    </location>
</feature>
<evidence type="ECO:0000259" key="5">
    <source>
        <dbReference type="Pfam" id="PF14905"/>
    </source>
</evidence>
<dbReference type="PANTHER" id="PTHR40980">
    <property type="entry name" value="PLUG DOMAIN-CONTAINING PROTEIN"/>
    <property type="match status" value="1"/>
</dbReference>
<keyword evidence="2" id="KW-0472">Membrane</keyword>
<dbReference type="AlphaFoldDB" id="A0A172TQ58"/>
<dbReference type="RefSeq" id="WP_066401205.1">
    <property type="nucleotide sequence ID" value="NZ_CP011390.1"/>
</dbReference>
<dbReference type="Gene3D" id="2.60.40.1120">
    <property type="entry name" value="Carboxypeptidase-like, regulatory domain"/>
    <property type="match status" value="1"/>
</dbReference>
<dbReference type="PATRIC" id="fig|1492898.3.peg.57"/>
<keyword evidence="3" id="KW-0998">Cell outer membrane</keyword>
<dbReference type="InterPro" id="IPR037066">
    <property type="entry name" value="Plug_dom_sf"/>
</dbReference>
<accession>A0A172TQ58</accession>